<dbReference type="Proteomes" id="UP001319080">
    <property type="component" value="Unassembled WGS sequence"/>
</dbReference>
<feature type="signal peptide" evidence="1">
    <location>
        <begin position="1"/>
        <end position="21"/>
    </location>
</feature>
<proteinExistence type="predicted"/>
<organism evidence="2 3">
    <name type="scientific">Dawidia cretensis</name>
    <dbReference type="NCBI Taxonomy" id="2782350"/>
    <lineage>
        <taxon>Bacteria</taxon>
        <taxon>Pseudomonadati</taxon>
        <taxon>Bacteroidota</taxon>
        <taxon>Cytophagia</taxon>
        <taxon>Cytophagales</taxon>
        <taxon>Chryseotaleaceae</taxon>
        <taxon>Dawidia</taxon>
    </lineage>
</organism>
<keyword evidence="3" id="KW-1185">Reference proteome</keyword>
<dbReference type="EMBL" id="JAHESE010000053">
    <property type="protein sequence ID" value="MBT1712177.1"/>
    <property type="molecule type" value="Genomic_DNA"/>
</dbReference>
<feature type="chain" id="PRO_5042916801" evidence="1">
    <location>
        <begin position="22"/>
        <end position="230"/>
    </location>
</feature>
<evidence type="ECO:0000313" key="3">
    <source>
        <dbReference type="Proteomes" id="UP001319080"/>
    </source>
</evidence>
<evidence type="ECO:0000256" key="1">
    <source>
        <dbReference type="SAM" id="SignalP"/>
    </source>
</evidence>
<reference evidence="2 3" key="1">
    <citation type="submission" date="2021-05" db="EMBL/GenBank/DDBJ databases">
        <title>A Polyphasic approach of four new species of the genus Ohtaekwangia: Ohtaekwangia histidinii sp. nov., Ohtaekwangia cretensis sp. nov., Ohtaekwangia indiensis sp. nov., Ohtaekwangia reichenbachii sp. nov. from diverse environment.</title>
        <authorList>
            <person name="Octaviana S."/>
        </authorList>
    </citation>
    <scope>NUCLEOTIDE SEQUENCE [LARGE SCALE GENOMIC DNA]</scope>
    <source>
        <strain evidence="2 3">PWU5</strain>
    </source>
</reference>
<evidence type="ECO:0000313" key="2">
    <source>
        <dbReference type="EMBL" id="MBT1712177.1"/>
    </source>
</evidence>
<gene>
    <name evidence="2" type="ORF">KK062_28305</name>
</gene>
<name>A0AAP2E5F1_9BACT</name>
<protein>
    <submittedName>
        <fullName evidence="2">Uncharacterized protein</fullName>
    </submittedName>
</protein>
<dbReference type="RefSeq" id="WP_254087744.1">
    <property type="nucleotide sequence ID" value="NZ_JAHESE010000053.1"/>
</dbReference>
<comment type="caution">
    <text evidence="2">The sequence shown here is derived from an EMBL/GenBank/DDBJ whole genome shotgun (WGS) entry which is preliminary data.</text>
</comment>
<keyword evidence="1" id="KW-0732">Signal</keyword>
<dbReference type="AlphaFoldDB" id="A0AAP2E5F1"/>
<sequence length="230" mass="25999">MKTVCIIVGYILALTTTCAQSISLTDFLIFPRLDSTHWYHDQKRINSNYDGAGACETCFTTTEDSVRNTYCIQTAFGHARLDTSFNNASSERLQGKWTAVKAGAFEVLDSTSDSMDRFVRNIRVLDDQKAPAGFIEFTGNKVHVDLTTTHGRQRDRGRYMIRNKQFMLARKFIGRACSPTIIGITPNGLLVMDVHAYGMRIKMDKYFVFTSRITRLILQREGLQTVSSVP</sequence>
<accession>A0AAP2E5F1</accession>